<evidence type="ECO:0000313" key="4">
    <source>
        <dbReference type="Proteomes" id="UP000452235"/>
    </source>
</evidence>
<evidence type="ECO:0000256" key="1">
    <source>
        <dbReference type="SAM" id="MobiDB-lite"/>
    </source>
</evidence>
<feature type="compositionally biased region" description="Low complexity" evidence="1">
    <location>
        <begin position="342"/>
        <end position="359"/>
    </location>
</feature>
<keyword evidence="4" id="KW-1185">Reference proteome</keyword>
<dbReference type="OrthoDB" id="5352000at2759"/>
<dbReference type="Proteomes" id="UP000452235">
    <property type="component" value="Unassembled WGS sequence"/>
</dbReference>
<dbReference type="AlphaFoldDB" id="A0A5M3YVW4"/>
<feature type="region of interest" description="Disordered" evidence="1">
    <location>
        <begin position="592"/>
        <end position="672"/>
    </location>
</feature>
<feature type="region of interest" description="Disordered" evidence="1">
    <location>
        <begin position="453"/>
        <end position="491"/>
    </location>
</feature>
<feature type="region of interest" description="Disordered" evidence="1">
    <location>
        <begin position="400"/>
        <end position="420"/>
    </location>
</feature>
<feature type="region of interest" description="Disordered" evidence="1">
    <location>
        <begin position="528"/>
        <end position="547"/>
    </location>
</feature>
<feature type="region of interest" description="Disordered" evidence="1">
    <location>
        <begin position="499"/>
        <end position="518"/>
    </location>
</feature>
<protein>
    <submittedName>
        <fullName evidence="3">Pre-mRNA splicing factor Clf1</fullName>
    </submittedName>
</protein>
<keyword evidence="2" id="KW-1133">Transmembrane helix</keyword>
<feature type="region of interest" description="Disordered" evidence="1">
    <location>
        <begin position="342"/>
        <end position="364"/>
    </location>
</feature>
<organism evidence="3 4">
    <name type="scientific">Aspergillus terreus</name>
    <dbReference type="NCBI Taxonomy" id="33178"/>
    <lineage>
        <taxon>Eukaryota</taxon>
        <taxon>Fungi</taxon>
        <taxon>Dikarya</taxon>
        <taxon>Ascomycota</taxon>
        <taxon>Pezizomycotina</taxon>
        <taxon>Eurotiomycetes</taxon>
        <taxon>Eurotiomycetidae</taxon>
        <taxon>Eurotiales</taxon>
        <taxon>Aspergillaceae</taxon>
        <taxon>Aspergillus</taxon>
        <taxon>Aspergillus subgen. Circumdati</taxon>
    </lineage>
</organism>
<proteinExistence type="predicted"/>
<feature type="region of interest" description="Disordered" evidence="1">
    <location>
        <begin position="568"/>
        <end position="587"/>
    </location>
</feature>
<dbReference type="EMBL" id="BLJY01000003">
    <property type="protein sequence ID" value="GFF14161.1"/>
    <property type="molecule type" value="Genomic_DNA"/>
</dbReference>
<feature type="compositionally biased region" description="Polar residues" evidence="1">
    <location>
        <begin position="476"/>
        <end position="486"/>
    </location>
</feature>
<dbReference type="Gene3D" id="2.120.10.80">
    <property type="entry name" value="Kelch-type beta propeller"/>
    <property type="match status" value="1"/>
</dbReference>
<keyword evidence="2" id="KW-0472">Membrane</keyword>
<gene>
    <name evidence="3" type="ORF">ATEIFO6365_0003021400</name>
</gene>
<dbReference type="VEuPathDB" id="FungiDB:ATEG_00212"/>
<feature type="compositionally biased region" description="Low complexity" evidence="1">
    <location>
        <begin position="593"/>
        <end position="607"/>
    </location>
</feature>
<feature type="compositionally biased region" description="Basic and acidic residues" evidence="1">
    <location>
        <begin position="401"/>
        <end position="413"/>
    </location>
</feature>
<keyword evidence="2" id="KW-0812">Transmembrane</keyword>
<feature type="transmembrane region" description="Helical" evidence="2">
    <location>
        <begin position="371"/>
        <end position="393"/>
    </location>
</feature>
<dbReference type="InterPro" id="IPR015915">
    <property type="entry name" value="Kelch-typ_b-propeller"/>
</dbReference>
<reference evidence="3 4" key="1">
    <citation type="submission" date="2020-01" db="EMBL/GenBank/DDBJ databases">
        <title>Aspergillus terreus IFO 6365 whole genome shotgun sequence.</title>
        <authorList>
            <person name="Kanamasa S."/>
            <person name="Takahashi H."/>
        </authorList>
    </citation>
    <scope>NUCLEOTIDE SEQUENCE [LARGE SCALE GENOMIC DNA]</scope>
    <source>
        <strain evidence="3 4">IFO 6365</strain>
    </source>
</reference>
<dbReference type="SUPFAM" id="SSF117281">
    <property type="entry name" value="Kelch motif"/>
    <property type="match status" value="1"/>
</dbReference>
<evidence type="ECO:0000313" key="3">
    <source>
        <dbReference type="EMBL" id="GFF14161.1"/>
    </source>
</evidence>
<feature type="compositionally biased region" description="Low complexity" evidence="1">
    <location>
        <begin position="626"/>
        <end position="642"/>
    </location>
</feature>
<accession>A0A5M3YVW4</accession>
<name>A0A5M3YVW4_ASPTE</name>
<sequence length="695" mass="73807">MIVPKPPVALEGHCSVIHNNTLYTFSQSAFLSIPLERNATWSNNLPMAQVPVSDAACVKGGLDGKNDQEALYIVGGTNAKGNPPGLQRYSFHDNQWKTIHAVDLNMSNRTSHRAVYLKSSSSILVYGGHLNGQSIGSSDTFVINTTAPYAISAHSADKASPAYVPVLLPWSDQKAALVGGLTTPDKVHLFDPKNGWESSAVSLADPLSDDVQCAMIRASDGSKILQSFDMDAAPNTVTSVALLNPGGNPARPGKIVGQSSRKRKRGISLDNFPTYDNTFASSTKRQDYSLAQGDNNLVVISSGGGTDSLAIFNQSSNSWVNATKLFYGDQSHQQILATATSASPTATATGPSETTTAAGAAGGGTNNTGTIIGATLGSILGLGVILVLILLLIKRKKDKLKRTAQDQDKDRLSFQDQGMEPLTQSAYPMAKSTAPLAASSVDSLAIFSGNLGDEKSPRSAGGLPAYHNKHAPKPSPLSTIQSSRDAASTPGALDKAIEAQESLPSGGRPGDRRTNEGWSQYFQDNSATSLVGLQPPPTKSEDRTSVWPTTALAPLNFSFLEEPKPLGRVISGSPTTEHAASPKDGRHIAIPESQSARISSADSVSVASDDDYDRREDHPSRSWIGRPPSSTYSRSYYNPSTRDLPSVVHPPYESARASTNTRGSSVVIPDTLEPLPTRNTNINSDMSWLNLNAER</sequence>
<evidence type="ECO:0000256" key="2">
    <source>
        <dbReference type="SAM" id="Phobius"/>
    </source>
</evidence>
<comment type="caution">
    <text evidence="3">The sequence shown here is derived from an EMBL/GenBank/DDBJ whole genome shotgun (WGS) entry which is preliminary data.</text>
</comment>